<dbReference type="InterPro" id="IPR036895">
    <property type="entry name" value="Uracil-DNA_glycosylase-like_sf"/>
</dbReference>
<accession>A0A0W7WQ18</accession>
<proteinExistence type="predicted"/>
<dbReference type="Proteomes" id="UP000054396">
    <property type="component" value="Unassembled WGS sequence"/>
</dbReference>
<organism evidence="1 2">
    <name type="scientific">Pseudoponticoccus marisrubri</name>
    <dbReference type="NCBI Taxonomy" id="1685382"/>
    <lineage>
        <taxon>Bacteria</taxon>
        <taxon>Pseudomonadati</taxon>
        <taxon>Pseudomonadota</taxon>
        <taxon>Alphaproteobacteria</taxon>
        <taxon>Rhodobacterales</taxon>
        <taxon>Roseobacteraceae</taxon>
        <taxon>Pseudoponticoccus</taxon>
    </lineage>
</organism>
<evidence type="ECO:0000313" key="2">
    <source>
        <dbReference type="Proteomes" id="UP000054396"/>
    </source>
</evidence>
<dbReference type="RefSeq" id="WP_058860609.1">
    <property type="nucleotide sequence ID" value="NZ_LPXO01000001.1"/>
</dbReference>
<sequence>MSDGACISAATLYRDAVARRRAFRLPGYPTLAEAGFDGDYVSPIQMSSGNLTGPMLISKDWLDAPSAARHHAQLSRTGYLPDNPFNRVIDKVLAMLGLARADIYITPVFHLLVSKRSSTIPPAHARACFKAVGQYELLGRRPVALGTDSARVLRAFGIDHVPAPHPSARIGSFDLRASRIADAVARA</sequence>
<dbReference type="AlphaFoldDB" id="A0A0W7WQ18"/>
<dbReference type="EMBL" id="LPXO01000001">
    <property type="protein sequence ID" value="KUF12665.1"/>
    <property type="molecule type" value="Genomic_DNA"/>
</dbReference>
<evidence type="ECO:0000313" key="1">
    <source>
        <dbReference type="EMBL" id="KUF12665.1"/>
    </source>
</evidence>
<keyword evidence="2" id="KW-1185">Reference proteome</keyword>
<dbReference type="OrthoDB" id="7839248at2"/>
<dbReference type="SUPFAM" id="SSF52141">
    <property type="entry name" value="Uracil-DNA glycosylase-like"/>
    <property type="match status" value="1"/>
</dbReference>
<gene>
    <name evidence="1" type="ORF">AVJ23_02810</name>
</gene>
<name>A0A0W7WQ18_9RHOB</name>
<protein>
    <recommendedName>
        <fullName evidence="3">Uracil-DNA glycosylase-like domain-containing protein</fullName>
    </recommendedName>
</protein>
<comment type="caution">
    <text evidence="1">The sequence shown here is derived from an EMBL/GenBank/DDBJ whole genome shotgun (WGS) entry which is preliminary data.</text>
</comment>
<dbReference type="STRING" id="1685382.AVJ23_02810"/>
<reference evidence="1 2" key="1">
    <citation type="submission" date="2015-12" db="EMBL/GenBank/DDBJ databases">
        <authorList>
            <person name="Shamseldin A."/>
            <person name="Moawad H."/>
            <person name="Abd El-Rahim W.M."/>
            <person name="Sadowsky M.J."/>
        </authorList>
    </citation>
    <scope>NUCLEOTIDE SEQUENCE [LARGE SCALE GENOMIC DNA]</scope>
    <source>
        <strain evidence="1 2">SJ5A-1</strain>
    </source>
</reference>
<evidence type="ECO:0008006" key="3">
    <source>
        <dbReference type="Google" id="ProtNLM"/>
    </source>
</evidence>